<protein>
    <submittedName>
        <fullName evidence="3">PEP motif putative anchor domain protein</fullName>
    </submittedName>
</protein>
<dbReference type="HOGENOM" id="CLU_118145_0_0_0"/>
<dbReference type="InterPro" id="IPR013424">
    <property type="entry name" value="Ice-binding_C"/>
</dbReference>
<dbReference type="RefSeq" id="WP_025410089.1">
    <property type="nucleotide sequence ID" value="NZ_CP007128.1"/>
</dbReference>
<dbReference type="InParanoid" id="W0RGM8"/>
<gene>
    <name evidence="3" type="ORF">J421_1021</name>
</gene>
<proteinExistence type="predicted"/>
<dbReference type="NCBIfam" id="TIGR02595">
    <property type="entry name" value="PEP_CTERM"/>
    <property type="match status" value="1"/>
</dbReference>
<dbReference type="Pfam" id="PF07589">
    <property type="entry name" value="PEP-CTERM"/>
    <property type="match status" value="1"/>
</dbReference>
<reference evidence="3 4" key="1">
    <citation type="journal article" date="2014" name="Genome Announc.">
        <title>Genome Sequence and Methylome of Soil Bacterium Gemmatirosa kalamazoonensis KBS708T, a Member of the Rarely Cultivated Gemmatimonadetes Phylum.</title>
        <authorList>
            <person name="Debruyn J.M."/>
            <person name="Radosevich M."/>
            <person name="Wommack K.E."/>
            <person name="Polson S.W."/>
            <person name="Hauser L.J."/>
            <person name="Fawaz M.N."/>
            <person name="Korlach J."/>
            <person name="Tsai Y.C."/>
        </authorList>
    </citation>
    <scope>NUCLEOTIDE SEQUENCE [LARGE SCALE GENOMIC DNA]</scope>
    <source>
        <strain evidence="3 4">KBS708</strain>
    </source>
</reference>
<dbReference type="AlphaFoldDB" id="W0RGM8"/>
<dbReference type="OrthoDB" id="7568045at2"/>
<evidence type="ECO:0000313" key="4">
    <source>
        <dbReference type="Proteomes" id="UP000019151"/>
    </source>
</evidence>
<sequence>MTKKQLLLAVGALLLGALPPNAASAQTIGFDDLVPTQFAAIPNGYHGFDWLNVYVLDTTNDPFGAVAAASMPNVGFPGNGAPSGFALASPGTFTLGSIAFIAWAPFPGVPPAGSTTVTGYNGAAQLFQMDVPLGASYATTVFNWTGIDRVTFDQHGAGWYVADDVVIGRVGGPPPGPGTTAPEPASVALLGTGLAALGAWGRRSRVHA</sequence>
<evidence type="ECO:0000259" key="2">
    <source>
        <dbReference type="Pfam" id="PF07589"/>
    </source>
</evidence>
<accession>W0RGM8</accession>
<name>W0RGM8_9BACT</name>
<keyword evidence="1" id="KW-0732">Signal</keyword>
<organism evidence="3 4">
    <name type="scientific">Gemmatirosa kalamazoonensis</name>
    <dbReference type="NCBI Taxonomy" id="861299"/>
    <lineage>
        <taxon>Bacteria</taxon>
        <taxon>Pseudomonadati</taxon>
        <taxon>Gemmatimonadota</taxon>
        <taxon>Gemmatimonadia</taxon>
        <taxon>Gemmatimonadales</taxon>
        <taxon>Gemmatimonadaceae</taxon>
        <taxon>Gemmatirosa</taxon>
    </lineage>
</organism>
<evidence type="ECO:0000313" key="3">
    <source>
        <dbReference type="EMBL" id="AHG88558.1"/>
    </source>
</evidence>
<dbReference type="KEGG" id="gba:J421_1021"/>
<evidence type="ECO:0000256" key="1">
    <source>
        <dbReference type="SAM" id="SignalP"/>
    </source>
</evidence>
<feature type="signal peptide" evidence="1">
    <location>
        <begin position="1"/>
        <end position="22"/>
    </location>
</feature>
<feature type="domain" description="Ice-binding protein C-terminal" evidence="2">
    <location>
        <begin position="181"/>
        <end position="203"/>
    </location>
</feature>
<feature type="chain" id="PRO_5004794969" evidence="1">
    <location>
        <begin position="23"/>
        <end position="208"/>
    </location>
</feature>
<keyword evidence="4" id="KW-1185">Reference proteome</keyword>
<dbReference type="Proteomes" id="UP000019151">
    <property type="component" value="Chromosome"/>
</dbReference>
<dbReference type="EMBL" id="CP007128">
    <property type="protein sequence ID" value="AHG88558.1"/>
    <property type="molecule type" value="Genomic_DNA"/>
</dbReference>
<dbReference type="STRING" id="861299.J421_1021"/>